<evidence type="ECO:0000313" key="3">
    <source>
        <dbReference type="Proteomes" id="UP000611723"/>
    </source>
</evidence>
<dbReference type="AlphaFoldDB" id="A0A934X0W1"/>
<feature type="chain" id="PRO_5038079474" evidence="1">
    <location>
        <begin position="20"/>
        <end position="292"/>
    </location>
</feature>
<dbReference type="RefSeq" id="WP_201432120.1">
    <property type="nucleotide sequence ID" value="NZ_JAEQBW010000008.1"/>
</dbReference>
<evidence type="ECO:0000256" key="1">
    <source>
        <dbReference type="SAM" id="SignalP"/>
    </source>
</evidence>
<reference evidence="2" key="1">
    <citation type="submission" date="2021-01" db="EMBL/GenBank/DDBJ databases">
        <title>Marivirga aurantiaca sp. nov., isolated from intertidal surface sediments.</title>
        <authorList>
            <person name="Zhang M."/>
        </authorList>
    </citation>
    <scope>NUCLEOTIDE SEQUENCE</scope>
    <source>
        <strain evidence="2">S37H4</strain>
    </source>
</reference>
<proteinExistence type="predicted"/>
<sequence>MFRLLYCLFFLFPVFNIQAQSTYDRLNKNPFKQTQWYIGVRGGANYNLVNPINRHSVIKPTNDLDEALYEKSYQSVENIGVIYGLTAMFQFDQKFVVGTNLSINQVRFNYLQDLPADVNSISFDHQHDFQYFDVPVFFRVMFRPATNRFWNNSSRKPKVPAIIPFLQVGLNFSILMDAEKSVERSISQDGLKIQDLSFSENVDELLNPFTAGIFAGGGFRFRLGNIYLTTEVNFRQGFSNVTDTERRFANQNLIDNAYDVFDDKNFQSFEVLVGILVPLKYLSTKEFIPIEI</sequence>
<keyword evidence="1" id="KW-0732">Signal</keyword>
<organism evidence="2 3">
    <name type="scientific">Marivirga aurantiaca</name>
    <dbReference type="NCBI Taxonomy" id="2802615"/>
    <lineage>
        <taxon>Bacteria</taxon>
        <taxon>Pseudomonadati</taxon>
        <taxon>Bacteroidota</taxon>
        <taxon>Cytophagia</taxon>
        <taxon>Cytophagales</taxon>
        <taxon>Marivirgaceae</taxon>
        <taxon>Marivirga</taxon>
    </lineage>
</organism>
<dbReference type="Proteomes" id="UP000611723">
    <property type="component" value="Unassembled WGS sequence"/>
</dbReference>
<name>A0A934X0W1_9BACT</name>
<keyword evidence="3" id="KW-1185">Reference proteome</keyword>
<feature type="signal peptide" evidence="1">
    <location>
        <begin position="1"/>
        <end position="19"/>
    </location>
</feature>
<comment type="caution">
    <text evidence="2">The sequence shown here is derived from an EMBL/GenBank/DDBJ whole genome shotgun (WGS) entry which is preliminary data.</text>
</comment>
<protein>
    <submittedName>
        <fullName evidence="2">Outer membrane beta-barrel protein</fullName>
    </submittedName>
</protein>
<gene>
    <name evidence="2" type="ORF">JKA74_15430</name>
</gene>
<evidence type="ECO:0000313" key="2">
    <source>
        <dbReference type="EMBL" id="MBK6266436.1"/>
    </source>
</evidence>
<accession>A0A934X0W1</accession>
<dbReference type="EMBL" id="JAEQBW010000008">
    <property type="protein sequence ID" value="MBK6266436.1"/>
    <property type="molecule type" value="Genomic_DNA"/>
</dbReference>